<feature type="transmembrane region" description="Helical" evidence="2">
    <location>
        <begin position="132"/>
        <end position="157"/>
    </location>
</feature>
<feature type="transmembrane region" description="Helical" evidence="2">
    <location>
        <begin position="64"/>
        <end position="86"/>
    </location>
</feature>
<keyword evidence="4" id="KW-1185">Reference proteome</keyword>
<dbReference type="RefSeq" id="WP_310302465.1">
    <property type="nucleotide sequence ID" value="NZ_BAAAPS010000013.1"/>
</dbReference>
<evidence type="ECO:0000256" key="1">
    <source>
        <dbReference type="SAM" id="MobiDB-lite"/>
    </source>
</evidence>
<keyword evidence="2" id="KW-0472">Membrane</keyword>
<evidence type="ECO:0000313" key="3">
    <source>
        <dbReference type="EMBL" id="MDR7362877.1"/>
    </source>
</evidence>
<protein>
    <recommendedName>
        <fullName evidence="5">Sodium:proton antiporter</fullName>
    </recommendedName>
</protein>
<dbReference type="Proteomes" id="UP001183648">
    <property type="component" value="Unassembled WGS sequence"/>
</dbReference>
<feature type="transmembrane region" description="Helical" evidence="2">
    <location>
        <begin position="32"/>
        <end position="52"/>
    </location>
</feature>
<evidence type="ECO:0008006" key="5">
    <source>
        <dbReference type="Google" id="ProtNLM"/>
    </source>
</evidence>
<feature type="transmembrane region" description="Helical" evidence="2">
    <location>
        <begin position="106"/>
        <end position="126"/>
    </location>
</feature>
<organism evidence="3 4">
    <name type="scientific">Nocardioides marmoribigeumensis</name>
    <dbReference type="NCBI Taxonomy" id="433649"/>
    <lineage>
        <taxon>Bacteria</taxon>
        <taxon>Bacillati</taxon>
        <taxon>Actinomycetota</taxon>
        <taxon>Actinomycetes</taxon>
        <taxon>Propionibacteriales</taxon>
        <taxon>Nocardioidaceae</taxon>
        <taxon>Nocardioides</taxon>
    </lineage>
</organism>
<evidence type="ECO:0000313" key="4">
    <source>
        <dbReference type="Proteomes" id="UP001183648"/>
    </source>
</evidence>
<accession>A0ABU2BW64</accession>
<dbReference type="Pfam" id="PF19853">
    <property type="entry name" value="DUF6328"/>
    <property type="match status" value="1"/>
</dbReference>
<feature type="region of interest" description="Disordered" evidence="1">
    <location>
        <begin position="1"/>
        <end position="22"/>
    </location>
</feature>
<dbReference type="InterPro" id="IPR046291">
    <property type="entry name" value="DUF6328"/>
</dbReference>
<sequence>MAQDGSNAEMDREEESPKERATRKWNEMLQELRVAQTGVQVLTGFLLTLPFTQRFTKLSGTDKTAYLVTISCAIGSAACLIAPVAFHRVLFGRSEKTWLITAANHVSRVGLTLMALTMTGSVFLVFDVLLGIGAALAASIVTLVVVAGLWVAIPVVAEARD</sequence>
<evidence type="ECO:0000256" key="2">
    <source>
        <dbReference type="SAM" id="Phobius"/>
    </source>
</evidence>
<proteinExistence type="predicted"/>
<comment type="caution">
    <text evidence="3">The sequence shown here is derived from an EMBL/GenBank/DDBJ whole genome shotgun (WGS) entry which is preliminary data.</text>
</comment>
<gene>
    <name evidence="3" type="ORF">J2S63_002430</name>
</gene>
<keyword evidence="2" id="KW-1133">Transmembrane helix</keyword>
<dbReference type="EMBL" id="JAVDYG010000001">
    <property type="protein sequence ID" value="MDR7362877.1"/>
    <property type="molecule type" value="Genomic_DNA"/>
</dbReference>
<reference evidence="3 4" key="1">
    <citation type="submission" date="2023-07" db="EMBL/GenBank/DDBJ databases">
        <title>Sequencing the genomes of 1000 actinobacteria strains.</title>
        <authorList>
            <person name="Klenk H.-P."/>
        </authorList>
    </citation>
    <scope>NUCLEOTIDE SEQUENCE [LARGE SCALE GENOMIC DNA]</scope>
    <source>
        <strain evidence="3 4">DSM 19426</strain>
    </source>
</reference>
<name>A0ABU2BW64_9ACTN</name>
<keyword evidence="2" id="KW-0812">Transmembrane</keyword>